<dbReference type="InterPro" id="IPR014721">
    <property type="entry name" value="Ribsml_uS5_D2-typ_fold_subgr"/>
</dbReference>
<dbReference type="Pfam" id="PF13589">
    <property type="entry name" value="HATPase_c_3"/>
    <property type="match status" value="1"/>
</dbReference>
<dbReference type="InterPro" id="IPR020568">
    <property type="entry name" value="Ribosomal_Su5_D2-typ_SF"/>
</dbReference>
<proteinExistence type="inferred from homology"/>
<dbReference type="SUPFAM" id="SSF55874">
    <property type="entry name" value="ATPase domain of HSP90 chaperone/DNA topoisomerase II/histidine kinase"/>
    <property type="match status" value="1"/>
</dbReference>
<accession>A0AAN6VPW0</accession>
<dbReference type="SMART" id="SM01340">
    <property type="entry name" value="DNA_mis_repair"/>
    <property type="match status" value="1"/>
</dbReference>
<evidence type="ECO:0000313" key="5">
    <source>
        <dbReference type="EMBL" id="KAK4155369.1"/>
    </source>
</evidence>
<protein>
    <recommendedName>
        <fullName evidence="4">DNA mismatch repair protein S5 domain-containing protein</fullName>
    </recommendedName>
</protein>
<feature type="region of interest" description="Disordered" evidence="3">
    <location>
        <begin position="677"/>
        <end position="715"/>
    </location>
</feature>
<dbReference type="GO" id="GO:0016887">
    <property type="term" value="F:ATP hydrolysis activity"/>
    <property type="evidence" value="ECO:0007669"/>
    <property type="project" value="InterPro"/>
</dbReference>
<feature type="compositionally biased region" description="Basic and acidic residues" evidence="3">
    <location>
        <begin position="486"/>
        <end position="498"/>
    </location>
</feature>
<dbReference type="Pfam" id="PF01119">
    <property type="entry name" value="DNA_mis_repair"/>
    <property type="match status" value="1"/>
</dbReference>
<keyword evidence="6" id="KW-1185">Reference proteome</keyword>
<organism evidence="5 6">
    <name type="scientific">Chaetomidium leptoderma</name>
    <dbReference type="NCBI Taxonomy" id="669021"/>
    <lineage>
        <taxon>Eukaryota</taxon>
        <taxon>Fungi</taxon>
        <taxon>Dikarya</taxon>
        <taxon>Ascomycota</taxon>
        <taxon>Pezizomycotina</taxon>
        <taxon>Sordariomycetes</taxon>
        <taxon>Sordariomycetidae</taxon>
        <taxon>Sordariales</taxon>
        <taxon>Chaetomiaceae</taxon>
        <taxon>Chaetomidium</taxon>
    </lineage>
</organism>
<evidence type="ECO:0000259" key="4">
    <source>
        <dbReference type="SMART" id="SM01340"/>
    </source>
</evidence>
<feature type="region of interest" description="Disordered" evidence="3">
    <location>
        <begin position="239"/>
        <end position="261"/>
    </location>
</feature>
<feature type="compositionally biased region" description="Basic and acidic residues" evidence="3">
    <location>
        <begin position="547"/>
        <end position="557"/>
    </location>
</feature>
<dbReference type="GO" id="GO:0030983">
    <property type="term" value="F:mismatched DNA binding"/>
    <property type="evidence" value="ECO:0007669"/>
    <property type="project" value="InterPro"/>
</dbReference>
<dbReference type="GO" id="GO:0140664">
    <property type="term" value="F:ATP-dependent DNA damage sensor activity"/>
    <property type="evidence" value="ECO:0007669"/>
    <property type="project" value="InterPro"/>
</dbReference>
<dbReference type="InterPro" id="IPR038973">
    <property type="entry name" value="MutL/Mlh/Pms-like"/>
</dbReference>
<dbReference type="EMBL" id="MU856889">
    <property type="protein sequence ID" value="KAK4155369.1"/>
    <property type="molecule type" value="Genomic_DNA"/>
</dbReference>
<dbReference type="InterPro" id="IPR013507">
    <property type="entry name" value="DNA_mismatch_S5_2-like"/>
</dbReference>
<feature type="compositionally biased region" description="Basic and acidic residues" evidence="3">
    <location>
        <begin position="566"/>
        <end position="577"/>
    </location>
</feature>
<reference evidence="5" key="1">
    <citation type="journal article" date="2023" name="Mol. Phylogenet. Evol.">
        <title>Genome-scale phylogeny and comparative genomics of the fungal order Sordariales.</title>
        <authorList>
            <person name="Hensen N."/>
            <person name="Bonometti L."/>
            <person name="Westerberg I."/>
            <person name="Brannstrom I.O."/>
            <person name="Guillou S."/>
            <person name="Cros-Aarteil S."/>
            <person name="Calhoun S."/>
            <person name="Haridas S."/>
            <person name="Kuo A."/>
            <person name="Mondo S."/>
            <person name="Pangilinan J."/>
            <person name="Riley R."/>
            <person name="LaButti K."/>
            <person name="Andreopoulos B."/>
            <person name="Lipzen A."/>
            <person name="Chen C."/>
            <person name="Yan M."/>
            <person name="Daum C."/>
            <person name="Ng V."/>
            <person name="Clum A."/>
            <person name="Steindorff A."/>
            <person name="Ohm R.A."/>
            <person name="Martin F."/>
            <person name="Silar P."/>
            <person name="Natvig D.O."/>
            <person name="Lalanne C."/>
            <person name="Gautier V."/>
            <person name="Ament-Velasquez S.L."/>
            <person name="Kruys A."/>
            <person name="Hutchinson M.I."/>
            <person name="Powell A.J."/>
            <person name="Barry K."/>
            <person name="Miller A.N."/>
            <person name="Grigoriev I.V."/>
            <person name="Debuchy R."/>
            <person name="Gladieux P."/>
            <person name="Hiltunen Thoren M."/>
            <person name="Johannesson H."/>
        </authorList>
    </citation>
    <scope>NUCLEOTIDE SEQUENCE</scope>
    <source>
        <strain evidence="5">CBS 538.74</strain>
    </source>
</reference>
<dbReference type="GO" id="GO:0032389">
    <property type="term" value="C:MutLalpha complex"/>
    <property type="evidence" value="ECO:0007669"/>
    <property type="project" value="TreeGrafter"/>
</dbReference>
<dbReference type="InterPro" id="IPR036890">
    <property type="entry name" value="HATPase_C_sf"/>
</dbReference>
<dbReference type="GO" id="GO:0006298">
    <property type="term" value="P:mismatch repair"/>
    <property type="evidence" value="ECO:0007669"/>
    <property type="project" value="InterPro"/>
</dbReference>
<dbReference type="GO" id="GO:0061982">
    <property type="term" value="P:meiosis I cell cycle process"/>
    <property type="evidence" value="ECO:0007669"/>
    <property type="project" value="UniProtKB-ARBA"/>
</dbReference>
<sequence length="823" mass="89587">MSILPLPEGTVRRLGSSLTITSPVRLLKELLDNAIDAGASSIDVLVSSNTVDKIEVRDNGHGISPGDLSCLGRPGHTSKLRSFDELGTLGGATLGFRGSALASATALADVSLTTRVSTEHVATVVSLAKGGGIGTQASIGAPVGTTVSATSLFSHFPVRLQVAVKEAPKSLAEMKVLLQSYVFTRPCVRLRFTILKNPNLSWSYAPAPNCVVKEAAMQLLGTELASQCTFEIFPSQKLREDTEPSNIQNDPASSRKQDKGPIFEALLPRPGADPRKIGKGGGFLSVDSRPVSPARGTAKKLLSIFKRRLGDHFARLHSEDTPKDPFIRLNIRCPPGSYDVNVEPSKDDVLFEEEQQVIDQFESFLSFIYCTSERRDSPESAVGTDIEKAPAEVTPEHLGHRLPSQATTSLWRVDMSSGLDVLSDESENDDGSDHPQQGIQQRAEKEMVAGPENDLVEINSGNCSKEGLNPWSIAKLTGTNRTTAPRPERLVREIHQETQPRPSGSGTTEVDDGLLSNARELRSDVGLEPRRDRHNELENPASRGRHLHEVFGHESRKAPARSTRPSNRDDRPRRNRELQSPPTSSPHEHDYDGRPSRPRYAAGSSHLVQSQISFDSNNKRKRHRGQGVLDISQQPHGPSLGRHTRASTSVRRSGVAGTDVMMAAHTEMGSERGRPVLQASPHRQHSPHRVPDIAGDLGEARSVDGSDVDTAQPDLLTDDPRARLIKQQRLMAQKTKKKPRRLKTEQLPLETTPLNSETCTLLLTMTADACGLAHQLSDASRFDTWLVDGKLRGAFKNGASPEDTAMLVKPLLARIGDGATVMT</sequence>
<dbReference type="Gene3D" id="3.30.565.10">
    <property type="entry name" value="Histidine kinase-like ATPase, C-terminal domain"/>
    <property type="match status" value="1"/>
</dbReference>
<dbReference type="PANTHER" id="PTHR10073">
    <property type="entry name" value="DNA MISMATCH REPAIR PROTEIN MLH, PMS, MUTL"/>
    <property type="match status" value="1"/>
</dbReference>
<evidence type="ECO:0000256" key="3">
    <source>
        <dbReference type="SAM" id="MobiDB-lite"/>
    </source>
</evidence>
<name>A0AAN6VPW0_9PEZI</name>
<feature type="compositionally biased region" description="Basic and acidic residues" evidence="3">
    <location>
        <begin position="586"/>
        <end position="595"/>
    </location>
</feature>
<feature type="compositionally biased region" description="Polar residues" evidence="3">
    <location>
        <begin position="499"/>
        <end position="508"/>
    </location>
</feature>
<dbReference type="GO" id="GO:0005524">
    <property type="term" value="F:ATP binding"/>
    <property type="evidence" value="ECO:0007669"/>
    <property type="project" value="InterPro"/>
</dbReference>
<comment type="caution">
    <text evidence="5">The sequence shown here is derived from an EMBL/GenBank/DDBJ whole genome shotgun (WGS) entry which is preliminary data.</text>
</comment>
<feature type="compositionally biased region" description="Polar residues" evidence="3">
    <location>
        <begin position="606"/>
        <end position="616"/>
    </location>
</feature>
<evidence type="ECO:0000256" key="1">
    <source>
        <dbReference type="ARBA" id="ARBA00006082"/>
    </source>
</evidence>
<gene>
    <name evidence="5" type="ORF">C8A00DRAFT_13604</name>
</gene>
<dbReference type="Gene3D" id="3.30.230.10">
    <property type="match status" value="1"/>
</dbReference>
<feature type="region of interest" description="Disordered" evidence="3">
    <location>
        <begin position="421"/>
        <end position="655"/>
    </location>
</feature>
<dbReference type="Proteomes" id="UP001302745">
    <property type="component" value="Unassembled WGS sequence"/>
</dbReference>
<keyword evidence="2" id="KW-0227">DNA damage</keyword>
<dbReference type="FunFam" id="3.30.565.10:FF:000017">
    <property type="entry name" value="PMS1 homolog 1, mismatch repair system component"/>
    <property type="match status" value="1"/>
</dbReference>
<reference evidence="5" key="2">
    <citation type="submission" date="2023-05" db="EMBL/GenBank/DDBJ databases">
        <authorList>
            <consortium name="Lawrence Berkeley National Laboratory"/>
            <person name="Steindorff A."/>
            <person name="Hensen N."/>
            <person name="Bonometti L."/>
            <person name="Westerberg I."/>
            <person name="Brannstrom I.O."/>
            <person name="Guillou S."/>
            <person name="Cros-Aarteil S."/>
            <person name="Calhoun S."/>
            <person name="Haridas S."/>
            <person name="Kuo A."/>
            <person name="Mondo S."/>
            <person name="Pangilinan J."/>
            <person name="Riley R."/>
            <person name="Labutti K."/>
            <person name="Andreopoulos B."/>
            <person name="Lipzen A."/>
            <person name="Chen C."/>
            <person name="Yanf M."/>
            <person name="Daum C."/>
            <person name="Ng V."/>
            <person name="Clum A."/>
            <person name="Ohm R."/>
            <person name="Martin F."/>
            <person name="Silar P."/>
            <person name="Natvig D."/>
            <person name="Lalanne C."/>
            <person name="Gautier V."/>
            <person name="Ament-Velasquez S.L."/>
            <person name="Kruys A."/>
            <person name="Hutchinson M.I."/>
            <person name="Powell A.J."/>
            <person name="Barry K."/>
            <person name="Miller A.N."/>
            <person name="Grigoriev I.V."/>
            <person name="Debuchy R."/>
            <person name="Gladieux P."/>
            <person name="Thoren M.H."/>
            <person name="Johannesson H."/>
        </authorList>
    </citation>
    <scope>NUCLEOTIDE SEQUENCE</scope>
    <source>
        <strain evidence="5">CBS 538.74</strain>
    </source>
</reference>
<dbReference type="PANTHER" id="PTHR10073:SF41">
    <property type="entry name" value="MISMATCH REPAIR PROTEIN, PUTATIVE (AFU_ORTHOLOGUE AFUA_8G05820)-RELATED"/>
    <property type="match status" value="1"/>
</dbReference>
<dbReference type="AlphaFoldDB" id="A0AAN6VPW0"/>
<evidence type="ECO:0000256" key="2">
    <source>
        <dbReference type="ARBA" id="ARBA00022763"/>
    </source>
</evidence>
<dbReference type="SUPFAM" id="SSF54211">
    <property type="entry name" value="Ribosomal protein S5 domain 2-like"/>
    <property type="match status" value="1"/>
</dbReference>
<comment type="similarity">
    <text evidence="1">Belongs to the DNA mismatch repair MutL/HexB family.</text>
</comment>
<evidence type="ECO:0000313" key="6">
    <source>
        <dbReference type="Proteomes" id="UP001302745"/>
    </source>
</evidence>
<feature type="compositionally biased region" description="Basic and acidic residues" evidence="3">
    <location>
        <begin position="519"/>
        <end position="537"/>
    </location>
</feature>
<feature type="domain" description="DNA mismatch repair protein S5" evidence="4">
    <location>
        <begin position="216"/>
        <end position="366"/>
    </location>
</feature>